<dbReference type="AlphaFoldDB" id="A0AAW0AUX2"/>
<dbReference type="EMBL" id="JAWWNJ010000049">
    <property type="protein sequence ID" value="KAK7016930.1"/>
    <property type="molecule type" value="Genomic_DNA"/>
</dbReference>
<comment type="caution">
    <text evidence="1">The sequence shown here is derived from an EMBL/GenBank/DDBJ whole genome shotgun (WGS) entry which is preliminary data.</text>
</comment>
<gene>
    <name evidence="1" type="ORF">R3P38DRAFT_1335033</name>
</gene>
<keyword evidence="2" id="KW-1185">Reference proteome</keyword>
<organism evidence="1 2">
    <name type="scientific">Favolaschia claudopus</name>
    <dbReference type="NCBI Taxonomy" id="2862362"/>
    <lineage>
        <taxon>Eukaryota</taxon>
        <taxon>Fungi</taxon>
        <taxon>Dikarya</taxon>
        <taxon>Basidiomycota</taxon>
        <taxon>Agaricomycotina</taxon>
        <taxon>Agaricomycetes</taxon>
        <taxon>Agaricomycetidae</taxon>
        <taxon>Agaricales</taxon>
        <taxon>Marasmiineae</taxon>
        <taxon>Mycenaceae</taxon>
        <taxon>Favolaschia</taxon>
    </lineage>
</organism>
<sequence>MGAYFVRELPREARISLVSVSELLIDSISFRPFTPCAIRNASNAVPFVESEHVDNDSVKLLGYGDEMHLSQLGLGTLLSACLASSLRRFKALWRVSESLTSRRLSWKTMTFVGLRRMRDAAKGKASAGGFSSLQVPSGGSCFVREGPPRRVFLLPKRNFSDHLYTHPPAQHYAARKTLSLGLIAPAFNHRLTHFSRVIDRRQLLILTLSVVVFRCYSCFTVIWNTGSSFDLGTNQRQRSRAEDLLEARNSRKGRRE</sequence>
<reference evidence="1 2" key="1">
    <citation type="journal article" date="2024" name="J Genomics">
        <title>Draft genome sequencing and assembly of Favolaschia claudopus CIRM-BRFM 2984 isolated from oak limbs.</title>
        <authorList>
            <person name="Navarro D."/>
            <person name="Drula E."/>
            <person name="Chaduli D."/>
            <person name="Cazenave R."/>
            <person name="Ahrendt S."/>
            <person name="Wang J."/>
            <person name="Lipzen A."/>
            <person name="Daum C."/>
            <person name="Barry K."/>
            <person name="Grigoriev I.V."/>
            <person name="Favel A."/>
            <person name="Rosso M.N."/>
            <person name="Martin F."/>
        </authorList>
    </citation>
    <scope>NUCLEOTIDE SEQUENCE [LARGE SCALE GENOMIC DNA]</scope>
    <source>
        <strain evidence="1 2">CIRM-BRFM 2984</strain>
    </source>
</reference>
<evidence type="ECO:0000313" key="1">
    <source>
        <dbReference type="EMBL" id="KAK7016930.1"/>
    </source>
</evidence>
<protein>
    <submittedName>
        <fullName evidence="1">Uncharacterized protein</fullName>
    </submittedName>
</protein>
<evidence type="ECO:0000313" key="2">
    <source>
        <dbReference type="Proteomes" id="UP001362999"/>
    </source>
</evidence>
<proteinExistence type="predicted"/>
<name>A0AAW0AUX2_9AGAR</name>
<accession>A0AAW0AUX2</accession>
<dbReference type="Proteomes" id="UP001362999">
    <property type="component" value="Unassembled WGS sequence"/>
</dbReference>